<feature type="binding site" evidence="13">
    <location>
        <begin position="143"/>
        <end position="145"/>
    </location>
    <ligand>
        <name>FAD</name>
        <dbReference type="ChEBI" id="CHEBI:57692"/>
    </ligand>
</feature>
<keyword evidence="13" id="KW-0547">Nucleotide-binding</keyword>
<dbReference type="InterPro" id="IPR012999">
    <property type="entry name" value="Pyr_OxRdtase_I_AS"/>
</dbReference>
<feature type="binding site" evidence="13">
    <location>
        <position position="311"/>
    </location>
    <ligand>
        <name>FAD</name>
        <dbReference type="ChEBI" id="CHEBI:57692"/>
    </ligand>
</feature>
<reference evidence="18 19" key="1">
    <citation type="journal article" date="2016" name="Nat. Commun.">
        <title>Thousands of microbial genomes shed light on interconnected biogeochemical processes in an aquifer system.</title>
        <authorList>
            <person name="Anantharaman K."/>
            <person name="Brown C.T."/>
            <person name="Hug L.A."/>
            <person name="Sharon I."/>
            <person name="Castelle C.J."/>
            <person name="Probst A.J."/>
            <person name="Thomas B.C."/>
            <person name="Singh A."/>
            <person name="Wilkins M.J."/>
            <person name="Karaoz U."/>
            <person name="Brodie E.L."/>
            <person name="Williams K.H."/>
            <person name="Hubbard S.S."/>
            <person name="Banfield J.F."/>
        </authorList>
    </citation>
    <scope>NUCLEOTIDE SEQUENCE [LARGE SCALE GENOMIC DNA]</scope>
</reference>
<dbReference type="InterPro" id="IPR050151">
    <property type="entry name" value="Class-I_Pyr_Nuc-Dis_Oxidored"/>
</dbReference>
<evidence type="ECO:0000256" key="5">
    <source>
        <dbReference type="ARBA" id="ARBA00022630"/>
    </source>
</evidence>
<dbReference type="PROSITE" id="PS00076">
    <property type="entry name" value="PYRIDINE_REDOX_1"/>
    <property type="match status" value="1"/>
</dbReference>
<dbReference type="PRINTS" id="PR00411">
    <property type="entry name" value="PNDRDTASEI"/>
</dbReference>
<dbReference type="InterPro" id="IPR023753">
    <property type="entry name" value="FAD/NAD-binding_dom"/>
</dbReference>
<feature type="disulfide bond" description="Redox-active" evidence="14">
    <location>
        <begin position="43"/>
        <end position="48"/>
    </location>
</feature>
<keyword evidence="8 13" id="KW-0520">NAD</keyword>
<dbReference type="NCBIfam" id="TIGR01350">
    <property type="entry name" value="lipoamide_DH"/>
    <property type="match status" value="1"/>
</dbReference>
<dbReference type="AlphaFoldDB" id="A0A1F7RGL7"/>
<dbReference type="InterPro" id="IPR016156">
    <property type="entry name" value="FAD/NAD-linked_Rdtase_dimer_sf"/>
</dbReference>
<dbReference type="InterPro" id="IPR001100">
    <property type="entry name" value="Pyr_nuc-diS_OxRdtase"/>
</dbReference>
<comment type="miscellaneous">
    <text evidence="15">The active site is a redox-active disulfide bond.</text>
</comment>
<feature type="binding site" evidence="13">
    <location>
        <position position="203"/>
    </location>
    <ligand>
        <name>NAD(+)</name>
        <dbReference type="ChEBI" id="CHEBI:57540"/>
    </ligand>
</feature>
<comment type="caution">
    <text evidence="18">The sequence shown here is derived from an EMBL/GenBank/DDBJ whole genome shotgun (WGS) entry which is preliminary data.</text>
</comment>
<dbReference type="GO" id="GO:0004148">
    <property type="term" value="F:dihydrolipoyl dehydrogenase (NADH) activity"/>
    <property type="evidence" value="ECO:0007669"/>
    <property type="project" value="UniProtKB-EC"/>
</dbReference>
<dbReference type="FunFam" id="3.30.390.30:FF:000001">
    <property type="entry name" value="Dihydrolipoyl dehydrogenase"/>
    <property type="match status" value="1"/>
</dbReference>
<dbReference type="PRINTS" id="PR00368">
    <property type="entry name" value="FADPNR"/>
</dbReference>
<dbReference type="Pfam" id="PF07992">
    <property type="entry name" value="Pyr_redox_2"/>
    <property type="match status" value="1"/>
</dbReference>
<dbReference type="InterPro" id="IPR036188">
    <property type="entry name" value="FAD/NAD-bd_sf"/>
</dbReference>
<dbReference type="PANTHER" id="PTHR22912">
    <property type="entry name" value="DISULFIDE OXIDOREDUCTASE"/>
    <property type="match status" value="1"/>
</dbReference>
<feature type="domain" description="Pyridine nucleotide-disulphide oxidoreductase dimerisation" evidence="16">
    <location>
        <begin position="345"/>
        <end position="454"/>
    </location>
</feature>
<name>A0A1F7RGL7_9BACT</name>
<feature type="binding site" evidence="13">
    <location>
        <position position="52"/>
    </location>
    <ligand>
        <name>FAD</name>
        <dbReference type="ChEBI" id="CHEBI:57692"/>
    </ligand>
</feature>
<organism evidence="18 19">
    <name type="scientific">Candidatus Schekmanbacteria bacterium GWA2_38_11</name>
    <dbReference type="NCBI Taxonomy" id="1817876"/>
    <lineage>
        <taxon>Bacteria</taxon>
        <taxon>Candidatus Schekmaniibacteriota</taxon>
    </lineage>
</organism>
<comment type="similarity">
    <text evidence="2 15">Belongs to the class-I pyridine nucleotide-disulfide oxidoreductase family.</text>
</comment>
<comment type="cofactor">
    <cofactor evidence="13 15">
        <name>FAD</name>
        <dbReference type="ChEBI" id="CHEBI:57692"/>
    </cofactor>
    <text evidence="13 15">Binds 1 FAD per subunit.</text>
</comment>
<gene>
    <name evidence="18" type="ORF">A2042_06555</name>
</gene>
<dbReference type="Proteomes" id="UP000178526">
    <property type="component" value="Unassembled WGS sequence"/>
</dbReference>
<dbReference type="PIRSF" id="PIRSF000350">
    <property type="entry name" value="Mercury_reductase_MerA"/>
    <property type="match status" value="1"/>
</dbReference>
<evidence type="ECO:0000256" key="4">
    <source>
        <dbReference type="ARBA" id="ARBA00022490"/>
    </source>
</evidence>
<dbReference type="EMBL" id="MGDB01000093">
    <property type="protein sequence ID" value="OGL40683.1"/>
    <property type="molecule type" value="Genomic_DNA"/>
</dbReference>
<dbReference type="InterPro" id="IPR004099">
    <property type="entry name" value="Pyr_nucl-diS_OxRdtase_dimer"/>
</dbReference>
<evidence type="ECO:0000256" key="12">
    <source>
        <dbReference type="PIRSR" id="PIRSR000350-2"/>
    </source>
</evidence>
<sequence>MADKNCDIAVIGGGPGGYVSAIRAAQLGAKVILVEEDELGGTCLNRGCMPTKALLKGVEFLDLAKKGKNYGIDFGEVKVDFSRLNSRKNTIVKTLVGGVTNILKSYSVEVLKGMGKLISPGQIEVILPSGRMNVEAKKIILATGSVCSTLPIRGIESNGVINSDDALELTEIPKSLVIIGGGIIGVEFANIFSKLGTAVTIIELMPQIIPTEDNDVAATLENSLKRGGVETFTNASVSRIEESQEWCDVFFLSKEGNEQKISSQMVLVAVGRKPYTSSLDLEKAGVKTEKGKILANSRMETNIDNIYAIGDVLGKIMLAHVAMEEGTVAAENALGKTVEMDYRSVPRCIYTSPEIAAVGITEKDARDKGMKVKTGKFPFSASGKAAIVGEREGFVKIISDEKNEAILGVQIIGPGATDLIAEGVLAIAKDVTVRELASTIHAHPTLSEPVKEAALDNLGFPIHIPKKTR</sequence>
<evidence type="ECO:0000256" key="11">
    <source>
        <dbReference type="ARBA" id="ARBA00049187"/>
    </source>
</evidence>
<keyword evidence="6 13" id="KW-0274">FAD</keyword>
<evidence type="ECO:0000259" key="17">
    <source>
        <dbReference type="Pfam" id="PF07992"/>
    </source>
</evidence>
<evidence type="ECO:0000313" key="18">
    <source>
        <dbReference type="EMBL" id="OGL40683.1"/>
    </source>
</evidence>
<dbReference type="InterPro" id="IPR006258">
    <property type="entry name" value="Lipoamide_DH"/>
</dbReference>
<dbReference type="GO" id="GO:0005737">
    <property type="term" value="C:cytoplasm"/>
    <property type="evidence" value="ECO:0007669"/>
    <property type="project" value="UniProtKB-SubCell"/>
</dbReference>
<dbReference type="PANTHER" id="PTHR22912:SF217">
    <property type="entry name" value="DIHYDROLIPOYL DEHYDROGENASE"/>
    <property type="match status" value="1"/>
</dbReference>
<feature type="binding site" evidence="13">
    <location>
        <begin position="180"/>
        <end position="187"/>
    </location>
    <ligand>
        <name>NAD(+)</name>
        <dbReference type="ChEBI" id="CHEBI:57540"/>
    </ligand>
</feature>
<dbReference type="Pfam" id="PF02852">
    <property type="entry name" value="Pyr_redox_dim"/>
    <property type="match status" value="1"/>
</dbReference>
<evidence type="ECO:0000256" key="9">
    <source>
        <dbReference type="ARBA" id="ARBA00023157"/>
    </source>
</evidence>
<evidence type="ECO:0000256" key="15">
    <source>
        <dbReference type="RuleBase" id="RU003692"/>
    </source>
</evidence>
<dbReference type="SUPFAM" id="SSF55424">
    <property type="entry name" value="FAD/NAD-linked reductases, dimerisation (C-terminal) domain"/>
    <property type="match status" value="1"/>
</dbReference>
<dbReference type="GO" id="GO:0006103">
    <property type="term" value="P:2-oxoglutarate metabolic process"/>
    <property type="evidence" value="ECO:0007669"/>
    <property type="project" value="TreeGrafter"/>
</dbReference>
<evidence type="ECO:0000256" key="1">
    <source>
        <dbReference type="ARBA" id="ARBA00004496"/>
    </source>
</evidence>
<feature type="domain" description="FAD/NAD(P)-binding" evidence="17">
    <location>
        <begin position="7"/>
        <end position="326"/>
    </location>
</feature>
<evidence type="ECO:0000256" key="13">
    <source>
        <dbReference type="PIRSR" id="PIRSR000350-3"/>
    </source>
</evidence>
<accession>A0A1F7RGL7</accession>
<feature type="binding site" evidence="13">
    <location>
        <begin position="317"/>
        <end position="320"/>
    </location>
    <ligand>
        <name>FAD</name>
        <dbReference type="ChEBI" id="CHEBI:57692"/>
    </ligand>
</feature>
<keyword evidence="10 15" id="KW-0676">Redox-active center</keyword>
<keyword evidence="5 15" id="KW-0285">Flavoprotein</keyword>
<dbReference type="SUPFAM" id="SSF51905">
    <property type="entry name" value="FAD/NAD(P)-binding domain"/>
    <property type="match status" value="1"/>
</dbReference>
<evidence type="ECO:0000256" key="2">
    <source>
        <dbReference type="ARBA" id="ARBA00007532"/>
    </source>
</evidence>
<protein>
    <recommendedName>
        <fullName evidence="3 15">Dihydrolipoyl dehydrogenase</fullName>
        <ecNumber evidence="3 15">1.8.1.4</ecNumber>
    </recommendedName>
</protein>
<dbReference type="GO" id="GO:0050660">
    <property type="term" value="F:flavin adenine dinucleotide binding"/>
    <property type="evidence" value="ECO:0007669"/>
    <property type="project" value="InterPro"/>
</dbReference>
<dbReference type="Gene3D" id="3.50.50.60">
    <property type="entry name" value="FAD/NAD(P)-binding domain"/>
    <property type="match status" value="2"/>
</dbReference>
<evidence type="ECO:0000256" key="3">
    <source>
        <dbReference type="ARBA" id="ARBA00012608"/>
    </source>
</evidence>
<evidence type="ECO:0000313" key="19">
    <source>
        <dbReference type="Proteomes" id="UP000178526"/>
    </source>
</evidence>
<evidence type="ECO:0000256" key="10">
    <source>
        <dbReference type="ARBA" id="ARBA00023284"/>
    </source>
</evidence>
<keyword evidence="9" id="KW-1015">Disulfide bond</keyword>
<evidence type="ECO:0000256" key="7">
    <source>
        <dbReference type="ARBA" id="ARBA00023002"/>
    </source>
</evidence>
<keyword evidence="7 15" id="KW-0560">Oxidoreductase</keyword>
<comment type="subcellular location">
    <subcellularLocation>
        <location evidence="1">Cytoplasm</location>
    </subcellularLocation>
</comment>
<evidence type="ECO:0000256" key="6">
    <source>
        <dbReference type="ARBA" id="ARBA00022827"/>
    </source>
</evidence>
<proteinExistence type="inferred from homology"/>
<evidence type="ECO:0000256" key="8">
    <source>
        <dbReference type="ARBA" id="ARBA00023027"/>
    </source>
</evidence>
<feature type="binding site" evidence="13">
    <location>
        <position position="271"/>
    </location>
    <ligand>
        <name>NAD(+)</name>
        <dbReference type="ChEBI" id="CHEBI:57540"/>
    </ligand>
</feature>
<evidence type="ECO:0000259" key="16">
    <source>
        <dbReference type="Pfam" id="PF02852"/>
    </source>
</evidence>
<feature type="active site" description="Proton acceptor" evidence="12">
    <location>
        <position position="443"/>
    </location>
</feature>
<keyword evidence="4" id="KW-0963">Cytoplasm</keyword>
<evidence type="ECO:0000256" key="14">
    <source>
        <dbReference type="PIRSR" id="PIRSR000350-4"/>
    </source>
</evidence>
<feature type="binding site" evidence="13">
    <location>
        <position position="115"/>
    </location>
    <ligand>
        <name>FAD</name>
        <dbReference type="ChEBI" id="CHEBI:57692"/>
    </ligand>
</feature>
<dbReference type="Gene3D" id="3.30.390.30">
    <property type="match status" value="1"/>
</dbReference>
<comment type="catalytic activity">
    <reaction evidence="11 15">
        <text>N(6)-[(R)-dihydrolipoyl]-L-lysyl-[protein] + NAD(+) = N(6)-[(R)-lipoyl]-L-lysyl-[protein] + NADH + H(+)</text>
        <dbReference type="Rhea" id="RHEA:15045"/>
        <dbReference type="Rhea" id="RHEA-COMP:10474"/>
        <dbReference type="Rhea" id="RHEA-COMP:10475"/>
        <dbReference type="ChEBI" id="CHEBI:15378"/>
        <dbReference type="ChEBI" id="CHEBI:57540"/>
        <dbReference type="ChEBI" id="CHEBI:57945"/>
        <dbReference type="ChEBI" id="CHEBI:83099"/>
        <dbReference type="ChEBI" id="CHEBI:83100"/>
        <dbReference type="EC" id="1.8.1.4"/>
    </reaction>
</comment>
<dbReference type="EC" id="1.8.1.4" evidence="3 15"/>